<dbReference type="Pfam" id="PF00534">
    <property type="entry name" value="Glycos_transf_1"/>
    <property type="match status" value="1"/>
</dbReference>
<dbReference type="InterPro" id="IPR001296">
    <property type="entry name" value="Glyco_trans_1"/>
</dbReference>
<dbReference type="RefSeq" id="WP_171544627.1">
    <property type="nucleotide sequence ID" value="NZ_JABERG010000015.1"/>
</dbReference>
<accession>A0ABX1V367</accession>
<dbReference type="EMBL" id="JABERG010000015">
    <property type="protein sequence ID" value="NNH88091.1"/>
    <property type="molecule type" value="Genomic_DNA"/>
</dbReference>
<sequence length="365" mass="41314">MKTVLFVIDNLGKGGAQSITVSLANYLASMQNIHVKLAVLNNQNQECFVNDLVQVVDLKINTIFSNGKLWKNKKLSSDEIVRVNDVLNSQSYDLIVLGFHNGYYLYNYLWEKDKVYFWMHGAVLEKRPANLFIKKIQQNLRFLKHKNKFKKIFNNKNIIAVSSDLKIKYEKIVPTANFNIIPNGINLQKFSTSDQIEEKKWDILFVGRLVKLKQVDHAIKAYALSNLTGKLGILGEGPEQSTLIDLVNKLKVNDRVDFLGWSNHPNEIIKQANTVCLCSSSEGSPISLLEALANNVPIISYDSSSSISLLFDNEVMQSYLIPKNDIKALADGFNKIINSSYPIPLEVKRLIDIDTMANSFLDLIK</sequence>
<dbReference type="Proteomes" id="UP000546536">
    <property type="component" value="Unassembled WGS sequence"/>
</dbReference>
<evidence type="ECO:0000259" key="1">
    <source>
        <dbReference type="Pfam" id="PF00534"/>
    </source>
</evidence>
<dbReference type="PANTHER" id="PTHR12526:SF630">
    <property type="entry name" value="GLYCOSYLTRANSFERASE"/>
    <property type="match status" value="1"/>
</dbReference>
<proteinExistence type="predicted"/>
<dbReference type="PANTHER" id="PTHR12526">
    <property type="entry name" value="GLYCOSYLTRANSFERASE"/>
    <property type="match status" value="1"/>
</dbReference>
<dbReference type="SUPFAM" id="SSF53756">
    <property type="entry name" value="UDP-Glycosyltransferase/glycogen phosphorylase"/>
    <property type="match status" value="1"/>
</dbReference>
<protein>
    <submittedName>
        <fullName evidence="2">Glycosyltransferase</fullName>
    </submittedName>
</protein>
<feature type="domain" description="Glycosyl transferase family 1" evidence="1">
    <location>
        <begin position="194"/>
        <end position="340"/>
    </location>
</feature>
<evidence type="ECO:0000313" key="3">
    <source>
        <dbReference type="Proteomes" id="UP000546536"/>
    </source>
</evidence>
<keyword evidence="3" id="KW-1185">Reference proteome</keyword>
<comment type="caution">
    <text evidence="2">The sequence shown here is derived from an EMBL/GenBank/DDBJ whole genome shotgun (WGS) entry which is preliminary data.</text>
</comment>
<evidence type="ECO:0000313" key="2">
    <source>
        <dbReference type="EMBL" id="NNH88091.1"/>
    </source>
</evidence>
<gene>
    <name evidence="2" type="ORF">HLH13_10340</name>
</gene>
<dbReference type="Gene3D" id="3.40.50.2000">
    <property type="entry name" value="Glycogen Phosphorylase B"/>
    <property type="match status" value="2"/>
</dbReference>
<reference evidence="2 3" key="1">
    <citation type="submission" date="2020-04" db="EMBL/GenBank/DDBJ databases">
        <title>Acinetobacter Taxon 24.</title>
        <authorList>
            <person name="Nemec A."/>
            <person name="Radolfova-Krizova L."/>
            <person name="Higgins P.G."/>
            <person name="Spanelova P."/>
        </authorList>
    </citation>
    <scope>NUCLEOTIDE SEQUENCE [LARGE SCALE GENOMIC DNA]</scope>
    <source>
        <strain evidence="2 3">ANC 4279</strain>
    </source>
</reference>
<organism evidence="2 3">
    <name type="scientific">Acinetobacter terrae</name>
    <dbReference type="NCBI Taxonomy" id="2731247"/>
    <lineage>
        <taxon>Bacteria</taxon>
        <taxon>Pseudomonadati</taxon>
        <taxon>Pseudomonadota</taxon>
        <taxon>Gammaproteobacteria</taxon>
        <taxon>Moraxellales</taxon>
        <taxon>Moraxellaceae</taxon>
        <taxon>Acinetobacter</taxon>
        <taxon>Acinetobacter Taxon 24</taxon>
    </lineage>
</organism>
<name>A0ABX1V367_9GAMM</name>